<comment type="caution">
    <text evidence="2">The sequence shown here is derived from an EMBL/GenBank/DDBJ whole genome shotgun (WGS) entry which is preliminary data.</text>
</comment>
<keyword evidence="3" id="KW-1185">Reference proteome</keyword>
<evidence type="ECO:0000313" key="3">
    <source>
        <dbReference type="Proteomes" id="UP001165685"/>
    </source>
</evidence>
<evidence type="ECO:0000313" key="2">
    <source>
        <dbReference type="EMBL" id="MDA2806576.1"/>
    </source>
</evidence>
<dbReference type="PANTHER" id="PTHR14859:SF1">
    <property type="entry name" value="PGAP2-INTERACTING PROTEIN"/>
    <property type="match status" value="1"/>
</dbReference>
<organism evidence="2 3">
    <name type="scientific">Nocardiopsis suaedae</name>
    <dbReference type="NCBI Taxonomy" id="3018444"/>
    <lineage>
        <taxon>Bacteria</taxon>
        <taxon>Bacillati</taxon>
        <taxon>Actinomycetota</taxon>
        <taxon>Actinomycetes</taxon>
        <taxon>Streptosporangiales</taxon>
        <taxon>Nocardiopsidaceae</taxon>
        <taxon>Nocardiopsis</taxon>
    </lineage>
</organism>
<dbReference type="RefSeq" id="WP_270679214.1">
    <property type="nucleotide sequence ID" value="NZ_JAQFWP010000037.1"/>
</dbReference>
<dbReference type="InterPro" id="IPR036691">
    <property type="entry name" value="Endo/exonu/phosph_ase_sf"/>
</dbReference>
<accession>A0ABT4TPG5</accession>
<dbReference type="SUPFAM" id="SSF56219">
    <property type="entry name" value="DNase I-like"/>
    <property type="match status" value="1"/>
</dbReference>
<feature type="domain" description="Endonuclease/exonuclease/phosphatase" evidence="1">
    <location>
        <begin position="13"/>
        <end position="227"/>
    </location>
</feature>
<keyword evidence="2" id="KW-0255">Endonuclease</keyword>
<dbReference type="EMBL" id="JAQFWP010000037">
    <property type="protein sequence ID" value="MDA2806576.1"/>
    <property type="molecule type" value="Genomic_DNA"/>
</dbReference>
<dbReference type="Proteomes" id="UP001165685">
    <property type="component" value="Unassembled WGS sequence"/>
</dbReference>
<dbReference type="InterPro" id="IPR005135">
    <property type="entry name" value="Endo/exonuclease/phosphatase"/>
</dbReference>
<dbReference type="Pfam" id="PF03372">
    <property type="entry name" value="Exo_endo_phos"/>
    <property type="match status" value="1"/>
</dbReference>
<dbReference type="GO" id="GO:0004519">
    <property type="term" value="F:endonuclease activity"/>
    <property type="evidence" value="ECO:0007669"/>
    <property type="project" value="UniProtKB-KW"/>
</dbReference>
<dbReference type="PANTHER" id="PTHR14859">
    <property type="entry name" value="CALCOFLUOR WHITE HYPERSENSITIVE PROTEIN PRECURSOR"/>
    <property type="match status" value="1"/>
</dbReference>
<name>A0ABT4TPG5_9ACTN</name>
<keyword evidence="2" id="KW-0540">Nuclease</keyword>
<keyword evidence="2" id="KW-0378">Hydrolase</keyword>
<reference evidence="2" key="1">
    <citation type="submission" date="2023-01" db="EMBL/GenBank/DDBJ databases">
        <title>Draft genome sequence of Nocardiopsis sp. LSu2-4 isolated from halophytes.</title>
        <authorList>
            <person name="Duangmal K."/>
            <person name="Chantavorakit T."/>
        </authorList>
    </citation>
    <scope>NUCLEOTIDE SEQUENCE</scope>
    <source>
        <strain evidence="2">LSu2-4</strain>
    </source>
</reference>
<sequence>MEATPAGTRFRLLTYNIRAMRDSRPALYRVIRACGPDVVCLQEAPRLLLWWLHRWALRRATGLVPAVDRRSCGLAVLVRPGVAVLDARHTLLTRRRGLHRRAVSAALLEIGGHTVAVASTHLDLEESARCDHAREALEHLRRFAGGAPRVLAGDVNGTPGGAAWRIITAELSDAGAAAPIGEAGTFTARRPRRRIDAVFTGPGLRVLGSGVPVDDLARADVRAASDHRPVIADLAPDPRTER</sequence>
<dbReference type="Gene3D" id="3.60.10.10">
    <property type="entry name" value="Endonuclease/exonuclease/phosphatase"/>
    <property type="match status" value="1"/>
</dbReference>
<dbReference type="InterPro" id="IPR051916">
    <property type="entry name" value="GPI-anchor_lipid_remodeler"/>
</dbReference>
<evidence type="ECO:0000259" key="1">
    <source>
        <dbReference type="Pfam" id="PF03372"/>
    </source>
</evidence>
<gene>
    <name evidence="2" type="ORF">O4U47_18855</name>
</gene>
<proteinExistence type="predicted"/>
<protein>
    <submittedName>
        <fullName evidence="2">Endonuclease/exonuclease/phosphatase family protein</fullName>
    </submittedName>
</protein>